<feature type="compositionally biased region" description="Low complexity" evidence="1">
    <location>
        <begin position="1370"/>
        <end position="1379"/>
    </location>
</feature>
<dbReference type="OrthoDB" id="3058872at2759"/>
<name>A0A4Q9N6Y6_9APHY</name>
<feature type="compositionally biased region" description="Low complexity" evidence="1">
    <location>
        <begin position="930"/>
        <end position="945"/>
    </location>
</feature>
<sequence>MTTRHRTTSSSRKDYGLWRPNDGSDSDRPRQTMATTQRHNVDQIGGAEAPRKHRSSRRADPTDPLDPSAAYARHKSSSKDRSSTAHQASYYTVPPSPNPAVQLQSNAAHYDLRAYLKQKTEKRSPRASNEKGLVADEAKPSRSGHRSRHAYPDPVTYNPATATIPSYANPVAQSTRDPASSSRHHRERDKDREKTSSRGPEKVKTRDHTTDKSDDKERQRRKEKDGEKERSSRDKDRHKDKDRRKDRESRTTAGARPTDATSAYQAYAQTATVAQRSADRIPAPYPDIVRPPSTQPQPTAQAPAPAPTGLPWAGLTSAGRGGAVPVPESVYPYVSDKDDPPIPIPPPGRRRTSSKPHRSHHKIASQQAGQDSGLSSSEQEHERPRTTDRHYPNREQASILQRGYSSGPSGSENEKAPTIQTERRKHRTHGESSRHKSKTAGGESQTAAEHTTSQEIANQWYQRHQRDPSGSRKPAPNSADATAQNSSGVPTSAVQVHPVSMPPSGKPTPSVGLTVSQRVPKIVSIRAGQGPADPHATLPKVIHSGVTPLRQTDPLPQPSYQLGASRQQDESLQALLAQGHQTAYTEASSGHHHSSINHDASGSNQQSGQSYPHTMHSRGLDHHGGSAMPSSQPVIPDVVVRPPSTRPPSAAPVPLDPYSSRSRSTPAPSAQSAGHTQVHAQSYGDADAYRSNVGHAKALSQDLPSRFPVYEDVAITRPPGSGAPQHPSASPKRGMTYPGASAPTPTSTVHLTASNYPGSGSYDPRSPKPPSVGAMTNDTSRLHAYASGSPAVVPHATSTSSSTPKHAPSVRLHPHRNGSNDTIAQSAPTKPSPSSSSQQHLPRRTSAVSLQPQLHASSRLDASTASRQPNSSSAYPDITRYRSPAPQAQGYPNAYAPSSAPTNVAAPSHSHNYSTQTPLASNDYQQYGRTAPTPTQATFAAQHTQSRAGQSVDYGLLGTNPLASPAPSAQRIPPRAAPSPAPTMRPSRLNTVSSPSTQVPAPLQSAPPAPTRNQTFPSTGPNHSTATPFPSAHARTISDPQYGGGGGTAYASASLPTRGRKTAAQQQQDILLTPSSLAPSMLPQTSAPFIPLDRSTSKNSVAGKEKDKKRSFFGSLFRSRSSPPKQRDEPPVPPSQQYREKRERNISQPTHPMSYMQTPSATNDVSKPLNGAPPDPSRRVAAATGTMASPTLTLTHQRGYSTSAVPIAQPAPVSLAGRNGNSSGKMFTPFRLLSKRHHTVSTASVEAVDGTVINAMLTGGDSTRSSTAGRPSPPLRDPLQAAQDWRTREEWLQQDRGKLRRRRPGVTFDVGEDVPEDGRPSLQKSMRANMAAAAQAQPQAQQVQQSQGAQPQQPQTHYPHQAHSTHAHHAQTQAYPAAQPNHHGDGLTVTGQTTA</sequence>
<feature type="compositionally biased region" description="Low complexity" evidence="1">
    <location>
        <begin position="659"/>
        <end position="673"/>
    </location>
</feature>
<feature type="compositionally biased region" description="Polar residues" evidence="1">
    <location>
        <begin position="989"/>
        <end position="999"/>
    </location>
</feature>
<feature type="compositionally biased region" description="Polar residues" evidence="1">
    <location>
        <begin position="846"/>
        <end position="874"/>
    </location>
</feature>
<feature type="compositionally biased region" description="Polar residues" evidence="1">
    <location>
        <begin position="442"/>
        <end position="462"/>
    </location>
</feature>
<feature type="compositionally biased region" description="Polar residues" evidence="1">
    <location>
        <begin position="579"/>
        <end position="588"/>
    </location>
</feature>
<feature type="region of interest" description="Disordered" evidence="1">
    <location>
        <begin position="714"/>
        <end position="1182"/>
    </location>
</feature>
<feature type="compositionally biased region" description="Low complexity" evidence="1">
    <location>
        <begin position="324"/>
        <end position="334"/>
    </location>
</feature>
<dbReference type="EMBL" id="ML143386">
    <property type="protein sequence ID" value="TBU35867.1"/>
    <property type="molecule type" value="Genomic_DNA"/>
</dbReference>
<feature type="compositionally biased region" description="Polar residues" evidence="1">
    <location>
        <begin position="1146"/>
        <end position="1165"/>
    </location>
</feature>
<feature type="compositionally biased region" description="Polar residues" evidence="1">
    <location>
        <begin position="909"/>
        <end position="928"/>
    </location>
</feature>
<feature type="compositionally biased region" description="Polar residues" evidence="1">
    <location>
        <begin position="1011"/>
        <end position="1028"/>
    </location>
</feature>
<organism evidence="2">
    <name type="scientific">Dichomitus squalens</name>
    <dbReference type="NCBI Taxonomy" id="114155"/>
    <lineage>
        <taxon>Eukaryota</taxon>
        <taxon>Fungi</taxon>
        <taxon>Dikarya</taxon>
        <taxon>Basidiomycota</taxon>
        <taxon>Agaricomycotina</taxon>
        <taxon>Agaricomycetes</taxon>
        <taxon>Polyporales</taxon>
        <taxon>Polyporaceae</taxon>
        <taxon>Dichomitus</taxon>
    </lineage>
</organism>
<gene>
    <name evidence="2" type="ORF">BD311DRAFT_680605</name>
</gene>
<accession>A0A4Q9N6Y6</accession>
<feature type="compositionally biased region" description="Low complexity" evidence="1">
    <location>
        <begin position="1331"/>
        <end position="1362"/>
    </location>
</feature>
<proteinExistence type="predicted"/>
<reference evidence="2" key="1">
    <citation type="submission" date="2019-01" db="EMBL/GenBank/DDBJ databases">
        <title>Draft genome sequences of three monokaryotic isolates of the white-rot basidiomycete fungus Dichomitus squalens.</title>
        <authorList>
            <consortium name="DOE Joint Genome Institute"/>
            <person name="Lopez S.C."/>
            <person name="Andreopoulos B."/>
            <person name="Pangilinan J."/>
            <person name="Lipzen A."/>
            <person name="Riley R."/>
            <person name="Ahrendt S."/>
            <person name="Ng V."/>
            <person name="Barry K."/>
            <person name="Daum C."/>
            <person name="Grigoriev I.V."/>
            <person name="Hilden K.S."/>
            <person name="Makela M.R."/>
            <person name="de Vries R.P."/>
        </authorList>
    </citation>
    <scope>NUCLEOTIDE SEQUENCE [LARGE SCALE GENOMIC DNA]</scope>
    <source>
        <strain evidence="2">OM18370.1</strain>
    </source>
</reference>
<feature type="compositionally biased region" description="Polar residues" evidence="1">
    <location>
        <begin position="743"/>
        <end position="758"/>
    </location>
</feature>
<feature type="compositionally biased region" description="Basic and acidic residues" evidence="1">
    <location>
        <begin position="188"/>
        <end position="250"/>
    </location>
</feature>
<feature type="compositionally biased region" description="Low complexity" evidence="1">
    <location>
        <begin position="260"/>
        <end position="275"/>
    </location>
</feature>
<feature type="compositionally biased region" description="Pro residues" evidence="1">
    <location>
        <begin position="644"/>
        <end position="655"/>
    </location>
</feature>
<feature type="compositionally biased region" description="Polar residues" evidence="1">
    <location>
        <begin position="1260"/>
        <end position="1269"/>
    </location>
</feature>
<feature type="compositionally biased region" description="Low complexity" evidence="1">
    <location>
        <begin position="1112"/>
        <end position="1122"/>
    </location>
</feature>
<feature type="compositionally biased region" description="Polar residues" evidence="1">
    <location>
        <begin position="158"/>
        <end position="181"/>
    </location>
</feature>
<feature type="compositionally biased region" description="Low complexity" evidence="1">
    <location>
        <begin position="825"/>
        <end position="839"/>
    </location>
</feature>
<feature type="compositionally biased region" description="Basic residues" evidence="1">
    <location>
        <begin position="348"/>
        <end position="363"/>
    </location>
</feature>
<feature type="region of interest" description="Disordered" evidence="1">
    <location>
        <begin position="527"/>
        <end position="684"/>
    </location>
</feature>
<feature type="compositionally biased region" description="Polar residues" evidence="1">
    <location>
        <begin position="597"/>
        <end position="612"/>
    </location>
</feature>
<feature type="compositionally biased region" description="Basic and acidic residues" evidence="1">
    <location>
        <begin position="378"/>
        <end position="393"/>
    </location>
</feature>
<feature type="region of interest" description="Disordered" evidence="1">
    <location>
        <begin position="1"/>
        <end position="515"/>
    </location>
</feature>
<protein>
    <submittedName>
        <fullName evidence="2">Uncharacterized protein</fullName>
    </submittedName>
</protein>
<evidence type="ECO:0000256" key="1">
    <source>
        <dbReference type="SAM" id="MobiDB-lite"/>
    </source>
</evidence>
<feature type="region of interest" description="Disordered" evidence="1">
    <location>
        <begin position="1258"/>
        <end position="1278"/>
    </location>
</feature>
<evidence type="ECO:0000313" key="2">
    <source>
        <dbReference type="EMBL" id="TBU35867.1"/>
    </source>
</evidence>
<feature type="compositionally biased region" description="Low complexity" evidence="1">
    <location>
        <begin position="963"/>
        <end position="974"/>
    </location>
</feature>
<feature type="region of interest" description="Disordered" evidence="1">
    <location>
        <begin position="1291"/>
        <end position="1395"/>
    </location>
</feature>
<feature type="compositionally biased region" description="Basic and acidic residues" evidence="1">
    <location>
        <begin position="110"/>
        <end position="124"/>
    </location>
</feature>
<feature type="compositionally biased region" description="Polar residues" evidence="1">
    <location>
        <begin position="395"/>
        <end position="411"/>
    </location>
</feature>
<feature type="compositionally biased region" description="Polar residues" evidence="1">
    <location>
        <begin position="479"/>
        <end position="494"/>
    </location>
</feature>
<feature type="compositionally biased region" description="Polar residues" evidence="1">
    <location>
        <begin position="1063"/>
        <end position="1087"/>
    </location>
</feature>
<feature type="compositionally biased region" description="Polar residues" evidence="1">
    <location>
        <begin position="364"/>
        <end position="377"/>
    </location>
</feature>
<dbReference type="Proteomes" id="UP000292957">
    <property type="component" value="Unassembled WGS sequence"/>
</dbReference>